<dbReference type="EMBL" id="JAPQKH010000002">
    <property type="protein sequence ID" value="KAJ5112913.1"/>
    <property type="molecule type" value="Genomic_DNA"/>
</dbReference>
<feature type="region of interest" description="Disordered" evidence="1">
    <location>
        <begin position="245"/>
        <end position="286"/>
    </location>
</feature>
<reference evidence="2" key="1">
    <citation type="submission" date="2022-11" db="EMBL/GenBank/DDBJ databases">
        <authorList>
            <person name="Petersen C."/>
        </authorList>
    </citation>
    <scope>NUCLEOTIDE SEQUENCE</scope>
    <source>
        <strain evidence="2">IBT 30069</strain>
    </source>
</reference>
<evidence type="ECO:0000256" key="1">
    <source>
        <dbReference type="SAM" id="MobiDB-lite"/>
    </source>
</evidence>
<protein>
    <submittedName>
        <fullName evidence="2">Uncharacterized protein</fullName>
    </submittedName>
</protein>
<sequence>MDDDNSEFAYLQMRGTIRQRWMEEPATEYGLQCPISQSNLKVDDLKDKHGFLVADEGLPYDTGELEETTEEHMGIKAPKSSEWRRVYRVKRDDSMKESEESKDYELALFEGHVSRGIIFIESVFRRPGIGAEAGPPCSQIAQAAYEATYPIDSLKHIIVADVINKPTENFIKSLYAKQDGIEWESEELFEWKYGTPEFKAILGTTIGTLAAYIVLGSFTRGTHHIARIMTTSHYSTLYMRFDIEPVPTDPDTTPEKPKSKNKKRRRDEKKESQAGEAEPSKKLKRT</sequence>
<reference evidence="2" key="2">
    <citation type="journal article" date="2023" name="IMA Fungus">
        <title>Comparative genomic study of the Penicillium genus elucidates a diverse pangenome and 15 lateral gene transfer events.</title>
        <authorList>
            <person name="Petersen C."/>
            <person name="Sorensen T."/>
            <person name="Nielsen M.R."/>
            <person name="Sondergaard T.E."/>
            <person name="Sorensen J.L."/>
            <person name="Fitzpatrick D.A."/>
            <person name="Frisvad J.C."/>
            <person name="Nielsen K.L."/>
        </authorList>
    </citation>
    <scope>NUCLEOTIDE SEQUENCE</scope>
    <source>
        <strain evidence="2">IBT 30069</strain>
    </source>
</reference>
<evidence type="ECO:0000313" key="2">
    <source>
        <dbReference type="EMBL" id="KAJ5112913.1"/>
    </source>
</evidence>
<keyword evidence="3" id="KW-1185">Reference proteome</keyword>
<proteinExistence type="predicted"/>
<name>A0A9W9G6C2_9EURO</name>
<feature type="compositionally biased region" description="Basic and acidic residues" evidence="1">
    <location>
        <begin position="268"/>
        <end position="286"/>
    </location>
</feature>
<dbReference type="OrthoDB" id="4289218at2759"/>
<organism evidence="2 3">
    <name type="scientific">Penicillium angulare</name>
    <dbReference type="NCBI Taxonomy" id="116970"/>
    <lineage>
        <taxon>Eukaryota</taxon>
        <taxon>Fungi</taxon>
        <taxon>Dikarya</taxon>
        <taxon>Ascomycota</taxon>
        <taxon>Pezizomycotina</taxon>
        <taxon>Eurotiomycetes</taxon>
        <taxon>Eurotiomycetidae</taxon>
        <taxon>Eurotiales</taxon>
        <taxon>Aspergillaceae</taxon>
        <taxon>Penicillium</taxon>
    </lineage>
</organism>
<accession>A0A9W9G6C2</accession>
<dbReference type="AlphaFoldDB" id="A0A9W9G6C2"/>
<dbReference type="Proteomes" id="UP001149165">
    <property type="component" value="Unassembled WGS sequence"/>
</dbReference>
<gene>
    <name evidence="2" type="ORF">N7456_001447</name>
</gene>
<evidence type="ECO:0000313" key="3">
    <source>
        <dbReference type="Proteomes" id="UP001149165"/>
    </source>
</evidence>
<comment type="caution">
    <text evidence="2">The sequence shown here is derived from an EMBL/GenBank/DDBJ whole genome shotgun (WGS) entry which is preliminary data.</text>
</comment>